<dbReference type="Pfam" id="PF01369">
    <property type="entry name" value="Sec7"/>
    <property type="match status" value="1"/>
</dbReference>
<organism evidence="3 4">
    <name type="scientific">Coemansia brasiliensis</name>
    <dbReference type="NCBI Taxonomy" id="2650707"/>
    <lineage>
        <taxon>Eukaryota</taxon>
        <taxon>Fungi</taxon>
        <taxon>Fungi incertae sedis</taxon>
        <taxon>Zoopagomycota</taxon>
        <taxon>Kickxellomycotina</taxon>
        <taxon>Kickxellomycetes</taxon>
        <taxon>Kickxellales</taxon>
        <taxon>Kickxellaceae</taxon>
        <taxon>Coemansia</taxon>
    </lineage>
</organism>
<dbReference type="PANTHER" id="PTHR10663">
    <property type="entry name" value="GUANYL-NUCLEOTIDE EXCHANGE FACTOR"/>
    <property type="match status" value="1"/>
</dbReference>
<dbReference type="Gene3D" id="1.10.220.20">
    <property type="match status" value="1"/>
</dbReference>
<dbReference type="PANTHER" id="PTHR10663:SF388">
    <property type="entry name" value="GOLGI-SPECIFIC BREFELDIN A-RESISTANCE GUANINE NUCLEOTIDE EXCHANGE FACTOR 1"/>
    <property type="match status" value="1"/>
</dbReference>
<feature type="region of interest" description="Disordered" evidence="1">
    <location>
        <begin position="1304"/>
        <end position="1334"/>
    </location>
</feature>
<feature type="compositionally biased region" description="Low complexity" evidence="1">
    <location>
        <begin position="1750"/>
        <end position="1766"/>
    </location>
</feature>
<feature type="region of interest" description="Disordered" evidence="1">
    <location>
        <begin position="1916"/>
        <end position="1994"/>
    </location>
</feature>
<feature type="compositionally biased region" description="Polar residues" evidence="1">
    <location>
        <begin position="1919"/>
        <end position="1929"/>
    </location>
</feature>
<sequence>MLSSDEKFQKSSSQITEMSFTPLSAESWRLLVEAEIDTIVRELRKNSLWAEAVERDGLGALWVGGSRWPGAQRSANNSELAGSSPVTNTATAMIEGVQSPSTNEVSKMEKYRREFASRRTLGKAGVCIGMASFADKSNDMDESDYGLGRVMILESFLLLREAINGVSDPHLMELQAVIDPFLLVIRDPETTGPITRCALVSIQRFISHGVVDLSRPEAVSALLEMTQAVTHCRFEATDSASDEAVLMQILNVLGALVLSPGGSSLNDVSICEIMETVLSMSCQMRLSEMIRKAAESTLFTLVTFVFGKLNDMQRKAENGMASALEPVVHKVVADNVIADHKHPVVENDELSRSVVSTNGALENGNSSAAANNEGSSEQASSSAAAAAAESRQSFGLPAIRELYRVLVALTNPRDLQYTDTMRLLALNTLQAAFQKACYAMAEYASLRELTLGDLSHNLLLILQRDQPSLISPALRVLYLLFASHRRDAKGHLELFLCQTLGRVMTLPAVARQASRSSLRLGGSRNAGQLNSKANAQQAQSSPRVRPEKSTSKGSEAGLQISNTAERSGSRRSSTTLAHMYTDPEALHGEVPPIPPLLETDGPLSYEQEVELYSEASLKKGMRGRLSMQETRRQLLEGLHHLLIGDDSLITDLWVNYDCDMQRGNMFDFMISYITHRAVPWPSATNDTESEAFLDIMLHHLIRIAVRAGVEPPKGKFAQLLGMPQDLVYANSAGNSSGVAEPGAPQTAASVPLTMAQLLDRKKHKDTMMQAARLFNEKPKEGIAYLQRMGVLSPENSTEMAQQLAFFLRETPTINKQLLGEYLSKPSNLEVLQAYLRLFDFSGRRLDEAMRSLLGTFRLPGESQQIERIMETFSAAYFASDPPDIATKDAAFILAYAIIMLNTDQHSPQVKGRMKFEDFARNLRGVNDKQDFRQGFLTDVYNAIRDHELVFPEEHEGEAGFEYAWHEVSASDSLIGPWMSTRGQTADYDKGLLAATWPRFLQSLARILTHFNSDHTLRLALSGLYALVASAAHYQLTACVNEAMRLLADMTGLHNISSLQADMQASQVLIKSYNRHIVLDPESPTTALGVVAEGFSGAEQYSKLQEQEDLSVQLTQTALEFGKEYRRQVAFIALFELVSRFPSALSKQGWTAVMDIVQIAVDADLVPRQLRAVRDPMAEGMWVPRTSTLQAMDAAQQRIRARRLGAGDSRHSDQQGGGLLSAISSLWSGGGNGTDQYSGASAGAAGIRKQELRWRVSPELLINLVTRSRMAVQASAIDKLGSAANHIGASQTVFLSVLAQLFPQPPPSQPASPADGGASDDGSGNMQPASRSPLAPVPATIDAVKASEGSRALYVPSSVFFFELAVGMVLEHPERAPAVWAAIEAAVQRMLEYADVLNHFALERAVSGVLSMAVRVLEGAAACEASGDSASQVEIVERMLRTVGLLRDANEQTFQAVAAVLMEGIGRLFDTDARALVAVQPNWGIVRLLLKRLVHVQDFAEAHVGGSSCMRRALAVLVEMVILLRCGAIDVPAYFGDMLDTLAAFVPSDRALASSDGGPQSHMAASEVAAKLVAMLYDMQEIAKVQAADSASGGGDCAAVQSAAVHSPPPASPPGVAARQVPHQLQTAQTDPSIASVASGPHALLRHSRLTPLSMWIGAMSALAGYACVNNREVRQLACSHIQRAISSGMDNVQWIASTFSRVLFPLMDTLLRADLLADSTMEDTHARCISMLTMAFLHNASSLLNAPDNRAAAAGSPGAGPRSGPAHPLLASDDLQPAVSADGSGSTNVDTLLSQIWLRLLSTLSVYINTGKMASESSLEPQSPEDAKGRRHGVSLSDSKLAAERRRHLSVLGEMAEESVKNCMLVLNSMGIFGDSDVINEREENVLWQRSWEQLNKVSPQLKQHIFPQSIQPVEDKQLAQQQPDQPANSKLEAEAKSAEEEMPERTSMAAENEAGQAGNVESHDAEKQPEQHLAPSQESKKKKHSRQNIIIVP</sequence>
<dbReference type="InterPro" id="IPR035999">
    <property type="entry name" value="Sec7_dom_sf"/>
</dbReference>
<dbReference type="GO" id="GO:0012505">
    <property type="term" value="C:endomembrane system"/>
    <property type="evidence" value="ECO:0007669"/>
    <property type="project" value="UniProtKB-ARBA"/>
</dbReference>
<protein>
    <submittedName>
        <fullName evidence="3">GDP/GTP exchange factor for ARF</fullName>
    </submittedName>
</protein>
<feature type="region of interest" description="Disordered" evidence="1">
    <location>
        <begin position="1814"/>
        <end position="1840"/>
    </location>
</feature>
<gene>
    <name evidence="3" type="primary">GEA2</name>
    <name evidence="3" type="ORF">IWW36_001158</name>
</gene>
<dbReference type="GO" id="GO:0016192">
    <property type="term" value="P:vesicle-mediated transport"/>
    <property type="evidence" value="ECO:0007669"/>
    <property type="project" value="UniProtKB-ARBA"/>
</dbReference>
<evidence type="ECO:0000259" key="2">
    <source>
        <dbReference type="PROSITE" id="PS50190"/>
    </source>
</evidence>
<dbReference type="InterPro" id="IPR023394">
    <property type="entry name" value="Sec7_C_sf"/>
</dbReference>
<dbReference type="OrthoDB" id="10258608at2759"/>
<proteinExistence type="predicted"/>
<dbReference type="PROSITE" id="PS50190">
    <property type="entry name" value="SEC7"/>
    <property type="match status" value="1"/>
</dbReference>
<feature type="region of interest" description="Disordered" evidence="1">
    <location>
        <begin position="517"/>
        <end position="573"/>
    </location>
</feature>
<feature type="region of interest" description="Disordered" evidence="1">
    <location>
        <begin position="1748"/>
        <end position="1785"/>
    </location>
</feature>
<dbReference type="SUPFAM" id="SSF48425">
    <property type="entry name" value="Sec7 domain"/>
    <property type="match status" value="1"/>
</dbReference>
<evidence type="ECO:0000313" key="4">
    <source>
        <dbReference type="Proteomes" id="UP001139887"/>
    </source>
</evidence>
<feature type="compositionally biased region" description="Basic and acidic residues" evidence="1">
    <location>
        <begin position="1962"/>
        <end position="1971"/>
    </location>
</feature>
<evidence type="ECO:0000256" key="1">
    <source>
        <dbReference type="SAM" id="MobiDB-lite"/>
    </source>
</evidence>
<feature type="compositionally biased region" description="Polar residues" evidence="1">
    <location>
        <begin position="559"/>
        <end position="573"/>
    </location>
</feature>
<comment type="caution">
    <text evidence="3">The sequence shown here is derived from an EMBL/GenBank/DDBJ whole genome shotgun (WGS) entry which is preliminary data.</text>
</comment>
<dbReference type="GO" id="GO:0005085">
    <property type="term" value="F:guanyl-nucleotide exchange factor activity"/>
    <property type="evidence" value="ECO:0007669"/>
    <property type="project" value="InterPro"/>
</dbReference>
<feature type="compositionally biased region" description="Low complexity" evidence="1">
    <location>
        <begin position="1310"/>
        <end position="1323"/>
    </location>
</feature>
<dbReference type="GO" id="GO:0005737">
    <property type="term" value="C:cytoplasm"/>
    <property type="evidence" value="ECO:0007669"/>
    <property type="project" value="UniProtKB-ARBA"/>
</dbReference>
<dbReference type="SUPFAM" id="SSF48371">
    <property type="entry name" value="ARM repeat"/>
    <property type="match status" value="1"/>
</dbReference>
<accession>A0A9W8I9P6</accession>
<dbReference type="CDD" id="cd00171">
    <property type="entry name" value="Sec7"/>
    <property type="match status" value="1"/>
</dbReference>
<feature type="region of interest" description="Disordered" evidence="1">
    <location>
        <begin position="361"/>
        <end position="383"/>
    </location>
</feature>
<dbReference type="InterPro" id="IPR000904">
    <property type="entry name" value="Sec7_dom"/>
</dbReference>
<name>A0A9W8I9P6_9FUNG</name>
<feature type="compositionally biased region" description="Polar residues" evidence="1">
    <location>
        <begin position="525"/>
        <end position="542"/>
    </location>
</feature>
<dbReference type="InterPro" id="IPR016024">
    <property type="entry name" value="ARM-type_fold"/>
</dbReference>
<keyword evidence="4" id="KW-1185">Reference proteome</keyword>
<evidence type="ECO:0000313" key="3">
    <source>
        <dbReference type="EMBL" id="KAJ2851391.1"/>
    </source>
</evidence>
<dbReference type="EMBL" id="JANBUW010000013">
    <property type="protein sequence ID" value="KAJ2851391.1"/>
    <property type="molecule type" value="Genomic_DNA"/>
</dbReference>
<reference evidence="3" key="1">
    <citation type="submission" date="2022-07" db="EMBL/GenBank/DDBJ databases">
        <title>Phylogenomic reconstructions and comparative analyses of Kickxellomycotina fungi.</title>
        <authorList>
            <person name="Reynolds N.K."/>
            <person name="Stajich J.E."/>
            <person name="Barry K."/>
            <person name="Grigoriev I.V."/>
            <person name="Crous P."/>
            <person name="Smith M.E."/>
        </authorList>
    </citation>
    <scope>NUCLEOTIDE SEQUENCE</scope>
    <source>
        <strain evidence="3">NRRL 1566</strain>
    </source>
</reference>
<feature type="domain" description="SEC7" evidence="2">
    <location>
        <begin position="756"/>
        <end position="946"/>
    </location>
</feature>
<dbReference type="Proteomes" id="UP001139887">
    <property type="component" value="Unassembled WGS sequence"/>
</dbReference>
<dbReference type="Gene3D" id="1.10.1000.11">
    <property type="entry name" value="Arf Nucleotide-binding Site Opener,domain 2"/>
    <property type="match status" value="1"/>
</dbReference>
<dbReference type="GO" id="GO:0032012">
    <property type="term" value="P:regulation of ARF protein signal transduction"/>
    <property type="evidence" value="ECO:0007669"/>
    <property type="project" value="InterPro"/>
</dbReference>
<dbReference type="SMART" id="SM00222">
    <property type="entry name" value="Sec7"/>
    <property type="match status" value="1"/>
</dbReference>